<dbReference type="Gene3D" id="1.20.1250.20">
    <property type="entry name" value="MFS general substrate transporter like domains"/>
    <property type="match status" value="2"/>
</dbReference>
<keyword evidence="3 6" id="KW-0812">Transmembrane</keyword>
<feature type="transmembrane region" description="Helical" evidence="6">
    <location>
        <begin position="301"/>
        <end position="320"/>
    </location>
</feature>
<organism evidence="7 8">
    <name type="scientific">Hevea brasiliensis</name>
    <name type="common">Para rubber tree</name>
    <name type="synonym">Siphonia brasiliensis</name>
    <dbReference type="NCBI Taxonomy" id="3981"/>
    <lineage>
        <taxon>Eukaryota</taxon>
        <taxon>Viridiplantae</taxon>
        <taxon>Streptophyta</taxon>
        <taxon>Embryophyta</taxon>
        <taxon>Tracheophyta</taxon>
        <taxon>Spermatophyta</taxon>
        <taxon>Magnoliopsida</taxon>
        <taxon>eudicotyledons</taxon>
        <taxon>Gunneridae</taxon>
        <taxon>Pentapetalae</taxon>
        <taxon>rosids</taxon>
        <taxon>fabids</taxon>
        <taxon>Malpighiales</taxon>
        <taxon>Euphorbiaceae</taxon>
        <taxon>Crotonoideae</taxon>
        <taxon>Micrandreae</taxon>
        <taxon>Hevea</taxon>
    </lineage>
</organism>
<evidence type="ECO:0000313" key="8">
    <source>
        <dbReference type="Proteomes" id="UP000467840"/>
    </source>
</evidence>
<feature type="transmembrane region" description="Helical" evidence="6">
    <location>
        <begin position="159"/>
        <end position="178"/>
    </location>
</feature>
<dbReference type="InterPro" id="IPR036259">
    <property type="entry name" value="MFS_trans_sf"/>
</dbReference>
<dbReference type="PANTHER" id="PTHR11654">
    <property type="entry name" value="OLIGOPEPTIDE TRANSPORTER-RELATED"/>
    <property type="match status" value="1"/>
</dbReference>
<keyword evidence="4 6" id="KW-1133">Transmembrane helix</keyword>
<proteinExistence type="inferred from homology"/>
<evidence type="ECO:0000256" key="3">
    <source>
        <dbReference type="ARBA" id="ARBA00022692"/>
    </source>
</evidence>
<dbReference type="AlphaFoldDB" id="A0A6A6M4S9"/>
<feature type="transmembrane region" description="Helical" evidence="6">
    <location>
        <begin position="362"/>
        <end position="380"/>
    </location>
</feature>
<dbReference type="EMBL" id="JAAGAX010000007">
    <property type="protein sequence ID" value="KAF2308680.1"/>
    <property type="molecule type" value="Genomic_DNA"/>
</dbReference>
<dbReference type="Pfam" id="PF00854">
    <property type="entry name" value="PTR2"/>
    <property type="match status" value="1"/>
</dbReference>
<keyword evidence="5 6" id="KW-0472">Membrane</keyword>
<dbReference type="GO" id="GO:0022857">
    <property type="term" value="F:transmembrane transporter activity"/>
    <property type="evidence" value="ECO:0007669"/>
    <property type="project" value="InterPro"/>
</dbReference>
<dbReference type="InterPro" id="IPR000109">
    <property type="entry name" value="POT_fam"/>
</dbReference>
<accession>A0A6A6M4S9</accession>
<comment type="caution">
    <text evidence="7">The sequence shown here is derived from an EMBL/GenBank/DDBJ whole genome shotgun (WGS) entry which is preliminary data.</text>
</comment>
<evidence type="ECO:0000256" key="6">
    <source>
        <dbReference type="SAM" id="Phobius"/>
    </source>
</evidence>
<comment type="subcellular location">
    <subcellularLocation>
        <location evidence="1">Membrane</location>
        <topology evidence="1">Multi-pass membrane protein</topology>
    </subcellularLocation>
</comment>
<comment type="similarity">
    <text evidence="2">Belongs to the major facilitator superfamily. Proton-dependent oligopeptide transporter (POT/PTR) (TC 2.A.17) family.</text>
</comment>
<feature type="transmembrane region" description="Helical" evidence="6">
    <location>
        <begin position="184"/>
        <end position="204"/>
    </location>
</feature>
<dbReference type="Proteomes" id="UP000467840">
    <property type="component" value="Chromosome 17"/>
</dbReference>
<evidence type="ECO:0000313" key="7">
    <source>
        <dbReference type="EMBL" id="KAF2308680.1"/>
    </source>
</evidence>
<sequence>MPFIIGNETFEKLGTVGSSTNLVVYLNTVFNLKSVTATTVVNVFNGATNLAPLLGAFLCDTYFGRYKTLGFASVTSFLGMSALALTAAITNLHPPKCVGKDNSQCVGPTIWQFAFLLCGFGLIAIGAGGIRPCNLAFGAEQFNPNTESGKRGMSSFFNWYYFTYTFAVMVSVTGIVYVQSDVSWAIGLAIPAFLMFLSSAVFFLGTRIYVIVEPEGSPMTSVAQVLVVAVKKRGLKLPQNPAFCLFNYIPAKSINSRLPHTKFRFLDKAAIVTEKDQINLDGSSAKPWRLCSIQQVEEVKCLIRIIPIWASAIIYHVPLIQQQTYAVLQALQLDRRLVHKVTSSTKSGDWLSEDLNKAKLDYFYYVIGVLGVLNLAYFLLCAKWYKYKVREDDSSVEMSKKGSVKHHV</sequence>
<evidence type="ECO:0000256" key="2">
    <source>
        <dbReference type="ARBA" id="ARBA00005982"/>
    </source>
</evidence>
<dbReference type="SUPFAM" id="SSF103473">
    <property type="entry name" value="MFS general substrate transporter"/>
    <property type="match status" value="1"/>
</dbReference>
<evidence type="ECO:0000256" key="4">
    <source>
        <dbReference type="ARBA" id="ARBA00022989"/>
    </source>
</evidence>
<gene>
    <name evidence="7" type="ORF">GH714_012233</name>
</gene>
<evidence type="ECO:0000256" key="5">
    <source>
        <dbReference type="ARBA" id="ARBA00023136"/>
    </source>
</evidence>
<dbReference type="GO" id="GO:0016020">
    <property type="term" value="C:membrane"/>
    <property type="evidence" value="ECO:0007669"/>
    <property type="project" value="UniProtKB-SubCell"/>
</dbReference>
<evidence type="ECO:0000256" key="1">
    <source>
        <dbReference type="ARBA" id="ARBA00004141"/>
    </source>
</evidence>
<feature type="transmembrane region" description="Helical" evidence="6">
    <location>
        <begin position="69"/>
        <end position="90"/>
    </location>
</feature>
<name>A0A6A6M4S9_HEVBR</name>
<evidence type="ECO:0008006" key="9">
    <source>
        <dbReference type="Google" id="ProtNLM"/>
    </source>
</evidence>
<protein>
    <recommendedName>
        <fullName evidence="9">Major facilitator superfamily (MFS) profile domain-containing protein</fullName>
    </recommendedName>
</protein>
<keyword evidence="8" id="KW-1185">Reference proteome</keyword>
<feature type="transmembrane region" description="Helical" evidence="6">
    <location>
        <begin position="110"/>
        <end position="130"/>
    </location>
</feature>
<reference evidence="7 8" key="1">
    <citation type="journal article" date="2020" name="Mol. Plant">
        <title>The Chromosome-Based Rubber Tree Genome Provides New Insights into Spurge Genome Evolution and Rubber Biosynthesis.</title>
        <authorList>
            <person name="Liu J."/>
            <person name="Shi C."/>
            <person name="Shi C.C."/>
            <person name="Li W."/>
            <person name="Zhang Q.J."/>
            <person name="Zhang Y."/>
            <person name="Li K."/>
            <person name="Lu H.F."/>
            <person name="Shi C."/>
            <person name="Zhu S.T."/>
            <person name="Xiao Z.Y."/>
            <person name="Nan H."/>
            <person name="Yue Y."/>
            <person name="Zhu X.G."/>
            <person name="Wu Y."/>
            <person name="Hong X.N."/>
            <person name="Fan G.Y."/>
            <person name="Tong Y."/>
            <person name="Zhang D."/>
            <person name="Mao C.L."/>
            <person name="Liu Y.L."/>
            <person name="Hao S.J."/>
            <person name="Liu W.Q."/>
            <person name="Lv M.Q."/>
            <person name="Zhang H.B."/>
            <person name="Liu Y."/>
            <person name="Hu-Tang G.R."/>
            <person name="Wang J.P."/>
            <person name="Wang J.H."/>
            <person name="Sun Y.H."/>
            <person name="Ni S.B."/>
            <person name="Chen W.B."/>
            <person name="Zhang X.C."/>
            <person name="Jiao Y.N."/>
            <person name="Eichler E.E."/>
            <person name="Li G.H."/>
            <person name="Liu X."/>
            <person name="Gao L.Z."/>
        </authorList>
    </citation>
    <scope>NUCLEOTIDE SEQUENCE [LARGE SCALE GENOMIC DNA]</scope>
    <source>
        <strain evidence="8">cv. GT1</strain>
        <tissue evidence="7">Leaf</tissue>
    </source>
</reference>